<reference evidence="3" key="1">
    <citation type="submission" date="2015-09" db="EMBL/GenBank/DDBJ databases">
        <authorList>
            <consortium name="Pathogen Informatics"/>
        </authorList>
    </citation>
    <scope>NUCLEOTIDE SEQUENCE [LARGE SCALE GENOMIC DNA]</scope>
    <source>
        <strain evidence="3">Lake Konstanz</strain>
    </source>
</reference>
<feature type="transmembrane region" description="Helical" evidence="1">
    <location>
        <begin position="121"/>
        <end position="141"/>
    </location>
</feature>
<gene>
    <name evidence="2" type="ORF">BSAL_93340</name>
</gene>
<dbReference type="Proteomes" id="UP000051952">
    <property type="component" value="Unassembled WGS sequence"/>
</dbReference>
<organism evidence="2 3">
    <name type="scientific">Bodo saltans</name>
    <name type="common">Flagellated protozoan</name>
    <dbReference type="NCBI Taxonomy" id="75058"/>
    <lineage>
        <taxon>Eukaryota</taxon>
        <taxon>Discoba</taxon>
        <taxon>Euglenozoa</taxon>
        <taxon>Kinetoplastea</taxon>
        <taxon>Metakinetoplastina</taxon>
        <taxon>Eubodonida</taxon>
        <taxon>Bodonidae</taxon>
        <taxon>Bodo</taxon>
    </lineage>
</organism>
<protein>
    <submittedName>
        <fullName evidence="2">Membrane-associated protein, putative</fullName>
    </submittedName>
</protein>
<dbReference type="EMBL" id="CYKH01001313">
    <property type="protein sequence ID" value="CUG86478.1"/>
    <property type="molecule type" value="Genomic_DNA"/>
</dbReference>
<feature type="transmembrane region" description="Helical" evidence="1">
    <location>
        <begin position="81"/>
        <end position="101"/>
    </location>
</feature>
<accession>A0A0S4J4Y6</accession>
<dbReference type="VEuPathDB" id="TriTrypDB:BSAL_93340"/>
<keyword evidence="1" id="KW-1133">Transmembrane helix</keyword>
<proteinExistence type="predicted"/>
<name>A0A0S4J4Y6_BODSA</name>
<dbReference type="OMA" id="HDFPMAW"/>
<evidence type="ECO:0000313" key="2">
    <source>
        <dbReference type="EMBL" id="CUG86478.1"/>
    </source>
</evidence>
<dbReference type="AlphaFoldDB" id="A0A0S4J4Y6"/>
<feature type="transmembrane region" description="Helical" evidence="1">
    <location>
        <begin position="45"/>
        <end position="69"/>
    </location>
</feature>
<keyword evidence="3" id="KW-1185">Reference proteome</keyword>
<sequence>MKFHAPKVPLVLLFMFFGVHCLNVLNWWWFLKANDDDFGTDLVNAHIAFCVIGSLIFFAGASPFLFWAYRHCNQMPPNLRRNAIFLCIWINFLLHDFPLWLMEFWVAWTFRFTNVLQGISLVALSVSTTVGFFGLWLGYAWKVSGLLQKSSSEAPSVALTHRGIQGSLGGGMQI</sequence>
<dbReference type="OrthoDB" id="242141at2759"/>
<keyword evidence="1" id="KW-0472">Membrane</keyword>
<keyword evidence="1" id="KW-0812">Transmembrane</keyword>
<evidence type="ECO:0000313" key="3">
    <source>
        <dbReference type="Proteomes" id="UP000051952"/>
    </source>
</evidence>
<evidence type="ECO:0000256" key="1">
    <source>
        <dbReference type="SAM" id="Phobius"/>
    </source>
</evidence>